<comment type="caution">
    <text evidence="1">The sequence shown here is derived from an EMBL/GenBank/DDBJ whole genome shotgun (WGS) entry which is preliminary data.</text>
</comment>
<dbReference type="RefSeq" id="WP_036101778.1">
    <property type="nucleotide sequence ID" value="NZ_AODL01000030.1"/>
</dbReference>
<evidence type="ECO:0000313" key="2">
    <source>
        <dbReference type="Proteomes" id="UP000019248"/>
    </source>
</evidence>
<evidence type="ECO:0000313" key="1">
    <source>
        <dbReference type="EMBL" id="EUJ42926.1"/>
    </source>
</evidence>
<keyword evidence="2" id="KW-1185">Reference proteome</keyword>
<dbReference type="AlphaFoldDB" id="W7D501"/>
<reference evidence="1 2" key="1">
    <citation type="journal article" date="2014" name="Int. J. Syst. Evol. Microbiol.">
        <title>Listeria floridensis sp. nov., Listeria aquatica sp. nov., Listeria cornellensis sp. nov., Listeria riparia sp. nov. and Listeria grandensis sp. nov., from agricultural and natural environments.</title>
        <authorList>
            <person name="den Bakker H.C."/>
            <person name="Warchocki S."/>
            <person name="Wright E.M."/>
            <person name="Allred A.F."/>
            <person name="Ahlstrom C."/>
            <person name="Manuel C.S."/>
            <person name="Stasiewicz M.J."/>
            <person name="Burrell A."/>
            <person name="Roof S."/>
            <person name="Strawn L."/>
            <person name="Fortes E.D."/>
            <person name="Nightingale K.K."/>
            <person name="Kephart D."/>
            <person name="Wiedmann M."/>
        </authorList>
    </citation>
    <scope>NUCLEOTIDE SEQUENCE [LARGE SCALE GENOMIC DNA]</scope>
    <source>
        <strain evidence="1 2">FSL S10-1204</strain>
    </source>
</reference>
<dbReference type="EMBL" id="AODL01000030">
    <property type="protein sequence ID" value="EUJ42926.1"/>
    <property type="molecule type" value="Genomic_DNA"/>
</dbReference>
<organism evidence="1 2">
    <name type="scientific">Listeria riparia FSL S10-1204</name>
    <dbReference type="NCBI Taxonomy" id="1265816"/>
    <lineage>
        <taxon>Bacteria</taxon>
        <taxon>Bacillati</taxon>
        <taxon>Bacillota</taxon>
        <taxon>Bacilli</taxon>
        <taxon>Bacillales</taxon>
        <taxon>Listeriaceae</taxon>
        <taxon>Listeria</taxon>
    </lineage>
</organism>
<gene>
    <name evidence="1" type="ORF">PRIP_14772</name>
</gene>
<dbReference type="Proteomes" id="UP000019248">
    <property type="component" value="Unassembled WGS sequence"/>
</dbReference>
<name>W7D501_9LIST</name>
<sequence>MAMKTFRMYADGIHMKTGKVFEKMYIGKFDIDEERPIETDDPHCFLKMASDCIDKSKDMYGYIDGTEIKPGRFYWLPRPVVDSSAELLADRGRKRIKDFEWEEQAFDTNHV</sequence>
<dbReference type="PATRIC" id="fig|1265816.5.peg.2917"/>
<protein>
    <submittedName>
        <fullName evidence="1">Uncharacterized protein</fullName>
    </submittedName>
</protein>
<proteinExistence type="predicted"/>
<accession>W7D501</accession>